<keyword evidence="2" id="KW-0805">Transcription regulation</keyword>
<dbReference type="InterPro" id="IPR036735">
    <property type="entry name" value="NGN_dom_sf"/>
</dbReference>
<feature type="domain" description="NusG-like N-terminal" evidence="4">
    <location>
        <begin position="6"/>
        <end position="97"/>
    </location>
</feature>
<dbReference type="PANTHER" id="PTHR30265">
    <property type="entry name" value="RHO-INTERACTING TRANSCRIPTION TERMINATION FACTOR NUSG"/>
    <property type="match status" value="1"/>
</dbReference>
<evidence type="ECO:0000256" key="3">
    <source>
        <dbReference type="ARBA" id="ARBA00023163"/>
    </source>
</evidence>
<evidence type="ECO:0000256" key="1">
    <source>
        <dbReference type="ARBA" id="ARBA00022814"/>
    </source>
</evidence>
<sequence length="171" mass="19673">MEQEDKWFAVYTKPRWEKKVAEELTKLQIESYCPLNRVVRNWSDRKKTVQVPLFTSYVFVHLHQNQVQELYKVNGILNLVNWLGKPAVIKDAEIETIKRFLNEHTNVQLEKTNVNIHDSVRITAGTLMDNQGTVVAIKNNTVRMALPSLGYTLYAEISKESIAKMPASLTA</sequence>
<dbReference type="InterPro" id="IPR043425">
    <property type="entry name" value="NusG-like"/>
</dbReference>
<proteinExistence type="predicted"/>
<keyword evidence="3" id="KW-0804">Transcription</keyword>
<accession>A0A6B2H0D9</accession>
<reference evidence="5 6" key="1">
    <citation type="submission" date="2020-01" db="EMBL/GenBank/DDBJ databases">
        <authorList>
            <person name="Kim M.K."/>
        </authorList>
    </citation>
    <scope>NUCLEOTIDE SEQUENCE [LARGE SCALE GENOMIC DNA]</scope>
    <source>
        <strain evidence="5 6">BT213</strain>
    </source>
</reference>
<organism evidence="5 6">
    <name type="scientific">Pontibacter fetidus</name>
    <dbReference type="NCBI Taxonomy" id="2700082"/>
    <lineage>
        <taxon>Bacteria</taxon>
        <taxon>Pseudomonadati</taxon>
        <taxon>Bacteroidota</taxon>
        <taxon>Cytophagia</taxon>
        <taxon>Cytophagales</taxon>
        <taxon>Hymenobacteraceae</taxon>
        <taxon>Pontibacter</taxon>
    </lineage>
</organism>
<evidence type="ECO:0000313" key="5">
    <source>
        <dbReference type="EMBL" id="NDK55588.1"/>
    </source>
</evidence>
<dbReference type="Gene3D" id="3.30.70.940">
    <property type="entry name" value="NusG, N-terminal domain"/>
    <property type="match status" value="1"/>
</dbReference>
<dbReference type="Proteomes" id="UP000478546">
    <property type="component" value="Unassembled WGS sequence"/>
</dbReference>
<keyword evidence="1" id="KW-0889">Transcription antitermination</keyword>
<dbReference type="RefSeq" id="WP_162345638.1">
    <property type="nucleotide sequence ID" value="NZ_JAAEAA010000006.1"/>
</dbReference>
<dbReference type="Pfam" id="PF02357">
    <property type="entry name" value="NusG"/>
    <property type="match status" value="1"/>
</dbReference>
<dbReference type="AlphaFoldDB" id="A0A6B2H0D9"/>
<dbReference type="GO" id="GO:0006354">
    <property type="term" value="P:DNA-templated transcription elongation"/>
    <property type="evidence" value="ECO:0007669"/>
    <property type="project" value="InterPro"/>
</dbReference>
<dbReference type="InterPro" id="IPR006645">
    <property type="entry name" value="NGN-like_dom"/>
</dbReference>
<dbReference type="EMBL" id="JAAEAA010000006">
    <property type="protein sequence ID" value="NDK55588.1"/>
    <property type="molecule type" value="Genomic_DNA"/>
</dbReference>
<evidence type="ECO:0000256" key="2">
    <source>
        <dbReference type="ARBA" id="ARBA00023015"/>
    </source>
</evidence>
<dbReference type="CDD" id="cd09895">
    <property type="entry name" value="NGN_SP_UpxY"/>
    <property type="match status" value="1"/>
</dbReference>
<evidence type="ECO:0000313" key="6">
    <source>
        <dbReference type="Proteomes" id="UP000478546"/>
    </source>
</evidence>
<evidence type="ECO:0000259" key="4">
    <source>
        <dbReference type="Pfam" id="PF02357"/>
    </source>
</evidence>
<dbReference type="GO" id="GO:0031564">
    <property type="term" value="P:transcription antitermination"/>
    <property type="evidence" value="ECO:0007669"/>
    <property type="project" value="UniProtKB-KW"/>
</dbReference>
<dbReference type="NCBIfam" id="NF033644">
    <property type="entry name" value="antiterm_UpxY"/>
    <property type="match status" value="1"/>
</dbReference>
<comment type="caution">
    <text evidence="5">The sequence shown here is derived from an EMBL/GenBank/DDBJ whole genome shotgun (WGS) entry which is preliminary data.</text>
</comment>
<keyword evidence="6" id="KW-1185">Reference proteome</keyword>
<name>A0A6B2H0D9_9BACT</name>
<dbReference type="SUPFAM" id="SSF82679">
    <property type="entry name" value="N-utilization substance G protein NusG, N-terminal domain"/>
    <property type="match status" value="1"/>
</dbReference>
<dbReference type="PANTHER" id="PTHR30265:SF4">
    <property type="entry name" value="KOW MOTIF FAMILY PROTEIN, EXPRESSED"/>
    <property type="match status" value="1"/>
</dbReference>
<gene>
    <name evidence="5" type="ORF">GWO68_06660</name>
</gene>
<protein>
    <submittedName>
        <fullName evidence="5">UpxY family transcription antiterminator</fullName>
    </submittedName>
</protein>